<dbReference type="EMBL" id="QGMY01000007">
    <property type="protein sequence ID" value="PWR71974.1"/>
    <property type="molecule type" value="Genomic_DNA"/>
</dbReference>
<keyword evidence="1" id="KW-0677">Repeat</keyword>
<dbReference type="InterPro" id="IPR011989">
    <property type="entry name" value="ARM-like"/>
</dbReference>
<comment type="caution">
    <text evidence="2">The sequence shown here is derived from an EMBL/GenBank/DDBJ whole genome shotgun (WGS) entry which is preliminary data.</text>
</comment>
<protein>
    <submittedName>
        <fullName evidence="2">PBS lyase</fullName>
    </submittedName>
</protein>
<evidence type="ECO:0000313" key="2">
    <source>
        <dbReference type="EMBL" id="PWR71974.1"/>
    </source>
</evidence>
<evidence type="ECO:0000313" key="3">
    <source>
        <dbReference type="Proteomes" id="UP000245657"/>
    </source>
</evidence>
<name>A0A2V2MUX3_9EURY</name>
<proteinExistence type="predicted"/>
<reference evidence="2 3" key="1">
    <citation type="submission" date="2018-05" db="EMBL/GenBank/DDBJ databases">
        <title>Draft genome of Methanospirillum lacunae Ki8-1.</title>
        <authorList>
            <person name="Dueholm M.S."/>
            <person name="Nielsen P.H."/>
            <person name="Bakmann L.F."/>
            <person name="Otzen D.E."/>
        </authorList>
    </citation>
    <scope>NUCLEOTIDE SEQUENCE [LARGE SCALE GENOMIC DNA]</scope>
    <source>
        <strain evidence="2 3">Ki8-1</strain>
    </source>
</reference>
<dbReference type="OrthoDB" id="142930at2157"/>
<evidence type="ECO:0000256" key="1">
    <source>
        <dbReference type="ARBA" id="ARBA00022737"/>
    </source>
</evidence>
<dbReference type="PANTHER" id="PTHR12697">
    <property type="entry name" value="PBS LYASE HEAT-LIKE PROTEIN"/>
    <property type="match status" value="1"/>
</dbReference>
<dbReference type="GO" id="GO:0016829">
    <property type="term" value="F:lyase activity"/>
    <property type="evidence" value="ECO:0007669"/>
    <property type="project" value="UniProtKB-KW"/>
</dbReference>
<dbReference type="SUPFAM" id="SSF48371">
    <property type="entry name" value="ARM repeat"/>
    <property type="match status" value="1"/>
</dbReference>
<keyword evidence="2" id="KW-0456">Lyase</keyword>
<keyword evidence="3" id="KW-1185">Reference proteome</keyword>
<dbReference type="InterPro" id="IPR000357">
    <property type="entry name" value="HEAT"/>
</dbReference>
<gene>
    <name evidence="2" type="ORF">DK846_08230</name>
</gene>
<dbReference type="Gene3D" id="1.25.10.10">
    <property type="entry name" value="Leucine-rich Repeat Variant"/>
    <property type="match status" value="1"/>
</dbReference>
<sequence>MNSHSTNKIAVLIKELYHPNKECRAKTVQKVVKYGNEAVEPLLSLLHDPDWRIRYRAAEALGLIRSIEPVQELIQACNDEKDHVRYMAAKSLGIIRDARAVQTLIHMLNDEHQYTRGIAATGLALIGDSTAKREIEAALARETDQTVKEKMIQSLKTLNGE</sequence>
<dbReference type="AlphaFoldDB" id="A0A2V2MUX3"/>
<dbReference type="RefSeq" id="WP_109968464.1">
    <property type="nucleotide sequence ID" value="NZ_CP176093.1"/>
</dbReference>
<accession>A0A2V2MUX3</accession>
<dbReference type="InterPro" id="IPR004155">
    <property type="entry name" value="PBS_lyase_HEAT"/>
</dbReference>
<dbReference type="GO" id="GO:0016491">
    <property type="term" value="F:oxidoreductase activity"/>
    <property type="evidence" value="ECO:0007669"/>
    <property type="project" value="TreeGrafter"/>
</dbReference>
<dbReference type="InterPro" id="IPR016024">
    <property type="entry name" value="ARM-type_fold"/>
</dbReference>
<dbReference type="PANTHER" id="PTHR12697:SF38">
    <property type="entry name" value="PBS LYASE HEAT DOMAIN PROTEIN REPEAT-CONTAINING PROTEIN"/>
    <property type="match status" value="1"/>
</dbReference>
<dbReference type="Pfam" id="PF02985">
    <property type="entry name" value="HEAT"/>
    <property type="match status" value="1"/>
</dbReference>
<dbReference type="Pfam" id="PF13646">
    <property type="entry name" value="HEAT_2"/>
    <property type="match status" value="1"/>
</dbReference>
<dbReference type="GeneID" id="97548169"/>
<organism evidence="2 3">
    <name type="scientific">Methanospirillum lacunae</name>
    <dbReference type="NCBI Taxonomy" id="668570"/>
    <lineage>
        <taxon>Archaea</taxon>
        <taxon>Methanobacteriati</taxon>
        <taxon>Methanobacteriota</taxon>
        <taxon>Stenosarchaea group</taxon>
        <taxon>Methanomicrobia</taxon>
        <taxon>Methanomicrobiales</taxon>
        <taxon>Methanospirillaceae</taxon>
        <taxon>Methanospirillum</taxon>
    </lineage>
</organism>
<dbReference type="Proteomes" id="UP000245657">
    <property type="component" value="Unassembled WGS sequence"/>
</dbReference>
<dbReference type="SMART" id="SM00567">
    <property type="entry name" value="EZ_HEAT"/>
    <property type="match status" value="3"/>
</dbReference>